<dbReference type="EMBL" id="SRRH01000364">
    <property type="protein sequence ID" value="KAG6290259.1"/>
    <property type="molecule type" value="Genomic_DNA"/>
</dbReference>
<comment type="caution">
    <text evidence="3">The sequence shown here is derived from an EMBL/GenBank/DDBJ whole genome shotgun (WGS) entry which is preliminary data.</text>
</comment>
<sequence>MEVDHHNDTLIKLASGEKVAEVCWPELRAHILARLDKIAHNDFSIPKLTPLPSPPSPPRTTTTTIANTTINTETTNSFSSKEDRRPSSSPSSPSEQPSSIQEANKDNAPTENTAAAAATAAAEHEIRDSIAPTELPRQFNNMLVAIRKHIDMFDKNPPNTIQRLAELILQPKAHYRNLAPYLHALNRVVRVTSGANIYPLPPATFDPSRLRLNGDAAQDGDAAAQSVAWSNPTLALGTDEDLGGALLTPIPWLTRRSLSPEGDNDRGTTPTVSARSGAQIHSEATETIDGPNGVGRIETVSVSVNGIPSTGHHARGVQEHLAGAVPGSLSTRAEESSDASPRQTPEKDQDQEQDQKDANEKQDQDQRQGDDQEQQEGPTSPSNEEEIPHARGPHTIGIRETGPQGSTKNYVAEDGSVSMQGTDVEAALGRKQDDDHKADDDAGSPSSPESAGTKREAQQALEAEHAKKVKQDMEAEAERALPAVVGDEAVPVSGGGGAPVEEEKKGEREGEKEEKKEGREEKKEEKEEGEEEKKEGKEEKEENEEKKEEKEEKKENEEKKEEKEEKKEEKEEKKENEEKKEEKEEKKEEKEEKKGEKKKKKEEKEEKKGEKEKKKEKKEEKKEEKEEKEEKKEGDEKT</sequence>
<dbReference type="GO" id="GO:0019888">
    <property type="term" value="F:protein phosphatase regulator activity"/>
    <property type="evidence" value="ECO:0007669"/>
    <property type="project" value="InterPro"/>
</dbReference>
<feature type="region of interest" description="Disordered" evidence="2">
    <location>
        <begin position="45"/>
        <end position="114"/>
    </location>
</feature>
<feature type="compositionally biased region" description="Basic and acidic residues" evidence="2">
    <location>
        <begin position="428"/>
        <end position="440"/>
    </location>
</feature>
<feature type="compositionally biased region" description="Basic and acidic residues" evidence="2">
    <location>
        <begin position="501"/>
        <end position="595"/>
    </location>
</feature>
<feature type="compositionally biased region" description="Pro residues" evidence="2">
    <location>
        <begin position="49"/>
        <end position="58"/>
    </location>
</feature>
<protein>
    <submittedName>
        <fullName evidence="3">Uncharacterized protein</fullName>
    </submittedName>
</protein>
<dbReference type="GO" id="GO:0030289">
    <property type="term" value="C:protein phosphatase 4 complex"/>
    <property type="evidence" value="ECO:0007669"/>
    <property type="project" value="InterPro"/>
</dbReference>
<organism evidence="3 4">
    <name type="scientific">Claviceps aff. purpurea</name>
    <dbReference type="NCBI Taxonomy" id="1967640"/>
    <lineage>
        <taxon>Eukaryota</taxon>
        <taxon>Fungi</taxon>
        <taxon>Dikarya</taxon>
        <taxon>Ascomycota</taxon>
        <taxon>Pezizomycotina</taxon>
        <taxon>Sordariomycetes</taxon>
        <taxon>Hypocreomycetidae</taxon>
        <taxon>Hypocreales</taxon>
        <taxon>Clavicipitaceae</taxon>
        <taxon>Claviceps</taxon>
    </lineage>
</organism>
<reference evidence="3 4" key="1">
    <citation type="journal article" date="2020" name="bioRxiv">
        <title>Whole genome comparisons of ergot fungi reveals the divergence and evolution of species within the genus Claviceps are the result of varying mechanisms driving genome evolution and host range expansion.</title>
        <authorList>
            <person name="Wyka S.A."/>
            <person name="Mondo S.J."/>
            <person name="Liu M."/>
            <person name="Dettman J."/>
            <person name="Nalam V."/>
            <person name="Broders K.D."/>
        </authorList>
    </citation>
    <scope>NUCLEOTIDE SEQUENCE [LARGE SCALE GENOMIC DNA]</scope>
    <source>
        <strain evidence="3 4">Clav52</strain>
    </source>
</reference>
<accession>A0A9P7QD21</accession>
<feature type="compositionally biased region" description="Low complexity" evidence="2">
    <location>
        <begin position="59"/>
        <end position="79"/>
    </location>
</feature>
<proteinExistence type="inferred from homology"/>
<feature type="compositionally biased region" description="Polar residues" evidence="2">
    <location>
        <begin position="267"/>
        <end position="276"/>
    </location>
</feature>
<comment type="similarity">
    <text evidence="1">Belongs to the PPP4R2 family.</text>
</comment>
<feature type="region of interest" description="Disordered" evidence="2">
    <location>
        <begin position="329"/>
        <end position="638"/>
    </location>
</feature>
<dbReference type="PANTHER" id="PTHR46563:SF4">
    <property type="entry name" value="ASPARTYL_ASPARAGINYL BETA-HYDROXYLASE ISOFORM X1"/>
    <property type="match status" value="1"/>
</dbReference>
<feature type="compositionally biased region" description="Basic and acidic residues" evidence="2">
    <location>
        <begin position="344"/>
        <end position="370"/>
    </location>
</feature>
<evidence type="ECO:0000256" key="2">
    <source>
        <dbReference type="SAM" id="MobiDB-lite"/>
    </source>
</evidence>
<keyword evidence="4" id="KW-1185">Reference proteome</keyword>
<dbReference type="AlphaFoldDB" id="A0A9P7QD21"/>
<dbReference type="Proteomes" id="UP000707071">
    <property type="component" value="Unassembled WGS sequence"/>
</dbReference>
<name>A0A9P7QD21_9HYPO</name>
<dbReference type="Pfam" id="PF09184">
    <property type="entry name" value="PPP4R2"/>
    <property type="match status" value="1"/>
</dbReference>
<feature type="compositionally biased region" description="Low complexity" evidence="2">
    <location>
        <begin position="87"/>
        <end position="99"/>
    </location>
</feature>
<evidence type="ECO:0000313" key="4">
    <source>
        <dbReference type="Proteomes" id="UP000707071"/>
    </source>
</evidence>
<dbReference type="PANTHER" id="PTHR46563">
    <property type="entry name" value="RING-TYPE DOMAIN-CONTAINING PROTEIN"/>
    <property type="match status" value="1"/>
</dbReference>
<gene>
    <name evidence="3" type="ORF">E4U09_004517</name>
</gene>
<feature type="compositionally biased region" description="Basic and acidic residues" evidence="2">
    <location>
        <begin position="452"/>
        <end position="479"/>
    </location>
</feature>
<feature type="compositionally biased region" description="Basic and acidic residues" evidence="2">
    <location>
        <begin position="602"/>
        <end position="638"/>
    </location>
</feature>
<feature type="region of interest" description="Disordered" evidence="2">
    <location>
        <begin position="255"/>
        <end position="296"/>
    </location>
</feature>
<dbReference type="InterPro" id="IPR015267">
    <property type="entry name" value="PPP4R2"/>
</dbReference>
<evidence type="ECO:0000313" key="3">
    <source>
        <dbReference type="EMBL" id="KAG6290259.1"/>
    </source>
</evidence>
<evidence type="ECO:0000256" key="1">
    <source>
        <dbReference type="ARBA" id="ARBA00009207"/>
    </source>
</evidence>